<evidence type="ECO:0000259" key="2">
    <source>
        <dbReference type="Pfam" id="PF21522"/>
    </source>
</evidence>
<organism evidence="3 4">
    <name type="scientific">Paenibacillus xylanilyticus</name>
    <dbReference type="NCBI Taxonomy" id="248903"/>
    <lineage>
        <taxon>Bacteria</taxon>
        <taxon>Bacillati</taxon>
        <taxon>Bacillota</taxon>
        <taxon>Bacilli</taxon>
        <taxon>Bacillales</taxon>
        <taxon>Paenibacillaceae</taxon>
        <taxon>Paenibacillus</taxon>
    </lineage>
</organism>
<feature type="domain" description="Actin homologue MreB-like C-terminal" evidence="2">
    <location>
        <begin position="175"/>
        <end position="294"/>
    </location>
</feature>
<name>A0A7Y6BU56_9BACL</name>
<evidence type="ECO:0000259" key="1">
    <source>
        <dbReference type="Pfam" id="PF17989"/>
    </source>
</evidence>
<reference evidence="3 4" key="1">
    <citation type="submission" date="2020-05" db="EMBL/GenBank/DDBJ databases">
        <title>Genome Sequencing of Type Strains.</title>
        <authorList>
            <person name="Lemaire J.F."/>
            <person name="Inderbitzin P."/>
            <person name="Gregorio O.A."/>
            <person name="Collins S.B."/>
            <person name="Wespe N."/>
            <person name="Knight-Connoni V."/>
        </authorList>
    </citation>
    <scope>NUCLEOTIDE SEQUENCE [LARGE SCALE GENOMIC DNA]</scope>
    <source>
        <strain evidence="3 4">LMG 21957</strain>
    </source>
</reference>
<dbReference type="Pfam" id="PF21522">
    <property type="entry name" value="MreB-like_C"/>
    <property type="match status" value="1"/>
</dbReference>
<feature type="domain" description="Actin-like protein N-terminal" evidence="1">
    <location>
        <begin position="8"/>
        <end position="159"/>
    </location>
</feature>
<comment type="caution">
    <text evidence="3">The sequence shown here is derived from an EMBL/GenBank/DDBJ whole genome shotgun (WGS) entry which is preliminary data.</text>
</comment>
<dbReference type="Proteomes" id="UP000526125">
    <property type="component" value="Unassembled WGS sequence"/>
</dbReference>
<dbReference type="SUPFAM" id="SSF53067">
    <property type="entry name" value="Actin-like ATPase domain"/>
    <property type="match status" value="2"/>
</dbReference>
<dbReference type="InterPro" id="IPR043129">
    <property type="entry name" value="ATPase_NBD"/>
</dbReference>
<dbReference type="AlphaFoldDB" id="A0A7Y6BU56"/>
<dbReference type="InterPro" id="IPR040607">
    <property type="entry name" value="ALP_N"/>
</dbReference>
<dbReference type="Pfam" id="PF17989">
    <property type="entry name" value="ALP_N"/>
    <property type="match status" value="1"/>
</dbReference>
<proteinExistence type="predicted"/>
<evidence type="ECO:0000313" key="4">
    <source>
        <dbReference type="Proteomes" id="UP000526125"/>
    </source>
</evidence>
<gene>
    <name evidence="3" type="ORF">HP552_07520</name>
</gene>
<evidence type="ECO:0000313" key="3">
    <source>
        <dbReference type="EMBL" id="NUU75088.1"/>
    </source>
</evidence>
<dbReference type="RefSeq" id="WP_095288531.1">
    <property type="nucleotide sequence ID" value="NZ_JABMCB010000165.1"/>
</dbReference>
<keyword evidence="4" id="KW-1185">Reference proteome</keyword>
<dbReference type="EMBL" id="JABMCB010000165">
    <property type="protein sequence ID" value="NUU75088.1"/>
    <property type="molecule type" value="Genomic_DNA"/>
</dbReference>
<dbReference type="CDD" id="cd24026">
    <property type="entry name" value="ASKHA_NBD_ParM_Alp12-like"/>
    <property type="match status" value="1"/>
</dbReference>
<sequence>MHNHFLIAVDSGKSTTKGIMKEGTLQKVKFETKVEEVSNLGADLTPGSYSVEFGNKTYLLGNMLGESKMDFSLSKKTDTHRICIYLAIAQLLKKSKQNIVLSKISLAVNIPISLYKNEKQKIEFSEFIRNNGDTINIIVNNKPFLFRIESIHLFPEGIGPIYSNLNLYRQKRVLIFDIGSLNVNIQEFNNLIPIYDKMVTADLGVNILRSKIADKLSTEYGISVSDSDVEAIYRDKHLIINGEKMVESKQIVDQSMTNHVKEIFNYARSRKVSFSNSEVIVVGGGSLLLKEHLKQEYPAAAISNDPQMSNVLSFLTILEAKHHGKS</sequence>
<protein>
    <submittedName>
        <fullName evidence="3">ParM/StbA family protein</fullName>
    </submittedName>
</protein>
<dbReference type="InterPro" id="IPR049067">
    <property type="entry name" value="MreB-like_C"/>
</dbReference>
<accession>A0A7Y6BU56</accession>
<dbReference type="Gene3D" id="3.30.420.40">
    <property type="match status" value="2"/>
</dbReference>